<reference evidence="1 2" key="1">
    <citation type="submission" date="2018-11" db="EMBL/GenBank/DDBJ databases">
        <authorList>
            <consortium name="Pathogen Informatics"/>
        </authorList>
    </citation>
    <scope>NUCLEOTIDE SEQUENCE [LARGE SCALE GENOMIC DNA]</scope>
</reference>
<dbReference type="Proteomes" id="UP000271889">
    <property type="component" value="Unassembled WGS sequence"/>
</dbReference>
<name>A0A3P6RJ16_CYLGO</name>
<keyword evidence="2" id="KW-1185">Reference proteome</keyword>
<evidence type="ECO:0000313" key="2">
    <source>
        <dbReference type="Proteomes" id="UP000271889"/>
    </source>
</evidence>
<protein>
    <submittedName>
        <fullName evidence="1">Uncharacterized protein</fullName>
    </submittedName>
</protein>
<accession>A0A3P6RJ16</accession>
<gene>
    <name evidence="1" type="ORF">CGOC_LOCUS5413</name>
</gene>
<evidence type="ECO:0000313" key="1">
    <source>
        <dbReference type="EMBL" id="VDK62016.1"/>
    </source>
</evidence>
<dbReference type="EMBL" id="UYRV01016448">
    <property type="protein sequence ID" value="VDK62016.1"/>
    <property type="molecule type" value="Genomic_DNA"/>
</dbReference>
<dbReference type="OrthoDB" id="534666at2759"/>
<organism evidence="1 2">
    <name type="scientific">Cylicostephanus goldi</name>
    <name type="common">Nematode worm</name>
    <dbReference type="NCBI Taxonomy" id="71465"/>
    <lineage>
        <taxon>Eukaryota</taxon>
        <taxon>Metazoa</taxon>
        <taxon>Ecdysozoa</taxon>
        <taxon>Nematoda</taxon>
        <taxon>Chromadorea</taxon>
        <taxon>Rhabditida</taxon>
        <taxon>Rhabditina</taxon>
        <taxon>Rhabditomorpha</taxon>
        <taxon>Strongyloidea</taxon>
        <taxon>Strongylidae</taxon>
        <taxon>Cylicostephanus</taxon>
    </lineage>
</organism>
<dbReference type="AlphaFoldDB" id="A0A3P6RJ16"/>
<sequence length="101" mass="11757">MGNETPPRIVGYYVVFPHIPDETVENNSFMYGIAKGEDWPKLATATPKEMYEGTVRMLMEYGATSMEHLELLQKRKQTLHYLDIFTHFYICSIFIHSCVFS</sequence>
<proteinExistence type="predicted"/>